<gene>
    <name evidence="6" type="ORF">B7P43_G16150</name>
</gene>
<dbReference type="AlphaFoldDB" id="A0A2J7PV77"/>
<evidence type="ECO:0000256" key="4">
    <source>
        <dbReference type="SAM" id="MobiDB-lite"/>
    </source>
</evidence>
<evidence type="ECO:0000259" key="5">
    <source>
        <dbReference type="Pfam" id="PF15636"/>
    </source>
</evidence>
<keyword evidence="1" id="KW-0245">EGF-like domain</keyword>
<dbReference type="PANTHER" id="PTHR11219">
    <property type="entry name" value="TENEURIN AND N-ACETYLGLUCOSAMINE-1-PHOSPHODIESTER ALPHA-N-ACETYLGLUCOSAMINIDASE"/>
    <property type="match status" value="1"/>
</dbReference>
<dbReference type="InterPro" id="IPR028916">
    <property type="entry name" value="Tox-GHH_dom"/>
</dbReference>
<organism evidence="6 7">
    <name type="scientific">Cryptotermes secundus</name>
    <dbReference type="NCBI Taxonomy" id="105785"/>
    <lineage>
        <taxon>Eukaryota</taxon>
        <taxon>Metazoa</taxon>
        <taxon>Ecdysozoa</taxon>
        <taxon>Arthropoda</taxon>
        <taxon>Hexapoda</taxon>
        <taxon>Insecta</taxon>
        <taxon>Pterygota</taxon>
        <taxon>Neoptera</taxon>
        <taxon>Polyneoptera</taxon>
        <taxon>Dictyoptera</taxon>
        <taxon>Blattodea</taxon>
        <taxon>Blattoidea</taxon>
        <taxon>Termitoidae</taxon>
        <taxon>Kalotermitidae</taxon>
        <taxon>Cryptotermitinae</taxon>
        <taxon>Cryptotermes</taxon>
    </lineage>
</organism>
<accession>A0A2J7PV77</accession>
<evidence type="ECO:0000256" key="2">
    <source>
        <dbReference type="ARBA" id="ARBA00022737"/>
    </source>
</evidence>
<feature type="domain" description="Tox-GHH" evidence="5">
    <location>
        <begin position="160"/>
        <end position="236"/>
    </location>
</feature>
<reference evidence="6 7" key="1">
    <citation type="submission" date="2017-12" db="EMBL/GenBank/DDBJ databases">
        <title>Hemimetabolous genomes reveal molecular basis of termite eusociality.</title>
        <authorList>
            <person name="Harrison M.C."/>
            <person name="Jongepier E."/>
            <person name="Robertson H.M."/>
            <person name="Arning N."/>
            <person name="Bitard-Feildel T."/>
            <person name="Chao H."/>
            <person name="Childers C.P."/>
            <person name="Dinh H."/>
            <person name="Doddapaneni H."/>
            <person name="Dugan S."/>
            <person name="Gowin J."/>
            <person name="Greiner C."/>
            <person name="Han Y."/>
            <person name="Hu H."/>
            <person name="Hughes D.S.T."/>
            <person name="Huylmans A.-K."/>
            <person name="Kemena C."/>
            <person name="Kremer L.P.M."/>
            <person name="Lee S.L."/>
            <person name="Lopez-Ezquerra A."/>
            <person name="Mallet L."/>
            <person name="Monroy-Kuhn J.M."/>
            <person name="Moser A."/>
            <person name="Murali S.C."/>
            <person name="Muzny D.M."/>
            <person name="Otani S."/>
            <person name="Piulachs M.-D."/>
            <person name="Poelchau M."/>
            <person name="Qu J."/>
            <person name="Schaub F."/>
            <person name="Wada-Katsumata A."/>
            <person name="Worley K.C."/>
            <person name="Xie Q."/>
            <person name="Ylla G."/>
            <person name="Poulsen M."/>
            <person name="Gibbs R.A."/>
            <person name="Schal C."/>
            <person name="Richards S."/>
            <person name="Belles X."/>
            <person name="Korb J."/>
            <person name="Bornberg-Bauer E."/>
        </authorList>
    </citation>
    <scope>NUCLEOTIDE SEQUENCE [LARGE SCALE GENOMIC DNA]</scope>
    <source>
        <tissue evidence="6">Whole body</tissue>
    </source>
</reference>
<evidence type="ECO:0000313" key="6">
    <source>
        <dbReference type="EMBL" id="PNF20245.1"/>
    </source>
</evidence>
<evidence type="ECO:0000313" key="7">
    <source>
        <dbReference type="Proteomes" id="UP000235965"/>
    </source>
</evidence>
<dbReference type="Proteomes" id="UP000235965">
    <property type="component" value="Unassembled WGS sequence"/>
</dbReference>
<proteinExistence type="predicted"/>
<sequence>MSGLQCIVDKMNEKFSDLGFVPKPLLKMEPKTRNLLPRVAYRRAVFGEGVLISRVAGRAMVSVVEGVNGVVQDVVTSVFNNSYFLDLHFSLHDQDVFYFVKDNVLKIHDDQEELWRLGGMFNITAHETATEHGGAGGTKELRLHNSDAAVFIRYGADPEQERHRIFKHAHKRAVERAWELEKQLVAAGFRGHGDWTEEEKEELILHGDVDGYEGVDIHSIHQYPQLADDPGNVAFHRDTKRNRRK</sequence>
<dbReference type="EMBL" id="NEVH01020982">
    <property type="protein sequence ID" value="PNF20245.1"/>
    <property type="molecule type" value="Genomic_DNA"/>
</dbReference>
<evidence type="ECO:0000256" key="1">
    <source>
        <dbReference type="ARBA" id="ARBA00022536"/>
    </source>
</evidence>
<dbReference type="PANTHER" id="PTHR11219:SF72">
    <property type="entry name" value="TENEURIN-M"/>
    <property type="match status" value="1"/>
</dbReference>
<comment type="caution">
    <text evidence="6">The sequence shown here is derived from an EMBL/GenBank/DDBJ whole genome shotgun (WGS) entry which is preliminary data.</text>
</comment>
<protein>
    <recommendedName>
        <fullName evidence="5">Tox-GHH domain-containing protein</fullName>
    </recommendedName>
</protein>
<dbReference type="OrthoDB" id="442731at2759"/>
<keyword evidence="7" id="KW-1185">Reference proteome</keyword>
<keyword evidence="3" id="KW-1015">Disulfide bond</keyword>
<dbReference type="Pfam" id="PF23538">
    <property type="entry name" value="Teneurin_ABD"/>
    <property type="match status" value="1"/>
</dbReference>
<evidence type="ECO:0000256" key="3">
    <source>
        <dbReference type="ARBA" id="ARBA00023157"/>
    </source>
</evidence>
<dbReference type="Pfam" id="PF15636">
    <property type="entry name" value="Tox-GHH"/>
    <property type="match status" value="1"/>
</dbReference>
<dbReference type="GO" id="GO:0008045">
    <property type="term" value="P:motor neuron axon guidance"/>
    <property type="evidence" value="ECO:0007669"/>
    <property type="project" value="TreeGrafter"/>
</dbReference>
<dbReference type="InterPro" id="IPR051216">
    <property type="entry name" value="Teneurin"/>
</dbReference>
<keyword evidence="2" id="KW-0677">Repeat</keyword>
<feature type="region of interest" description="Disordered" evidence="4">
    <location>
        <begin position="226"/>
        <end position="245"/>
    </location>
</feature>
<name>A0A2J7PV77_9NEOP</name>